<evidence type="ECO:0000313" key="2">
    <source>
        <dbReference type="EMBL" id="OEE76155.1"/>
    </source>
</evidence>
<accession>A0A1E5CZA8</accession>
<dbReference type="GO" id="GO:0003887">
    <property type="term" value="F:DNA-directed DNA polymerase activity"/>
    <property type="evidence" value="ECO:0007669"/>
    <property type="project" value="UniProtKB-KW"/>
</dbReference>
<keyword evidence="1" id="KW-0548">Nucleotidyltransferase</keyword>
<reference evidence="2 3" key="1">
    <citation type="journal article" date="2012" name="Science">
        <title>Ecological populations of bacteria act as socially cohesive units of antibiotic production and resistance.</title>
        <authorList>
            <person name="Cordero O.X."/>
            <person name="Wildschutte H."/>
            <person name="Kirkup B."/>
            <person name="Proehl S."/>
            <person name="Ngo L."/>
            <person name="Hussain F."/>
            <person name="Le Roux F."/>
            <person name="Mincer T."/>
            <person name="Polz M.F."/>
        </authorList>
    </citation>
    <scope>NUCLEOTIDE SEQUENCE [LARGE SCALE GENOMIC DNA]</scope>
    <source>
        <strain evidence="2 3">FF-238</strain>
    </source>
</reference>
<dbReference type="SUPFAM" id="SSF102220">
    <property type="entry name" value="DNA polymerase III psi subunit"/>
    <property type="match status" value="1"/>
</dbReference>
<evidence type="ECO:0000313" key="3">
    <source>
        <dbReference type="Proteomes" id="UP000094165"/>
    </source>
</evidence>
<dbReference type="Gene3D" id="3.40.50.10220">
    <property type="entry name" value="DNA polymerase III, psi subunit"/>
    <property type="match status" value="1"/>
</dbReference>
<dbReference type="InterPro" id="IPR004615">
    <property type="entry name" value="DNA_pol_III_psi"/>
</dbReference>
<dbReference type="GO" id="GO:0008408">
    <property type="term" value="F:3'-5' exonuclease activity"/>
    <property type="evidence" value="ECO:0007669"/>
    <property type="project" value="InterPro"/>
</dbReference>
<dbReference type="PIRSF" id="PIRSF029225">
    <property type="entry name" value="DNA_pol_III_psi"/>
    <property type="match status" value="1"/>
</dbReference>
<keyword evidence="1" id="KW-0808">Transferase</keyword>
<protein>
    <recommendedName>
        <fullName evidence="1">DNA polymerase III subunit psi</fullName>
    </recommendedName>
</protein>
<dbReference type="InterPro" id="IPR036654">
    <property type="entry name" value="DNA_pol_III_psi_sf"/>
</dbReference>
<keyword evidence="3" id="KW-1185">Reference proteome</keyword>
<proteinExistence type="predicted"/>
<dbReference type="EMBL" id="AJYW02000129">
    <property type="protein sequence ID" value="OEE76155.1"/>
    <property type="molecule type" value="Genomic_DNA"/>
</dbReference>
<dbReference type="GO" id="GO:0006260">
    <property type="term" value="P:DNA replication"/>
    <property type="evidence" value="ECO:0007669"/>
    <property type="project" value="UniProtKB-KW"/>
</dbReference>
<organism evidence="2 3">
    <name type="scientific">Vibrio genomosp. F6 str. FF-238</name>
    <dbReference type="NCBI Taxonomy" id="1191298"/>
    <lineage>
        <taxon>Bacteria</taxon>
        <taxon>Pseudomonadati</taxon>
        <taxon>Pseudomonadota</taxon>
        <taxon>Gammaproteobacteria</taxon>
        <taxon>Vibrionales</taxon>
        <taxon>Vibrionaceae</taxon>
        <taxon>Vibrio</taxon>
    </lineage>
</organism>
<sequence length="139" mass="16086">MQSQQQSQFRQACYLQEMGISQWVLADPKMFEGYQPVDLELPDSCKLLLISPMPPSGEIVTMFERVLKSIHLRLEQALFIQPSQLSQLGENQLEWVWFAGCETSDEVQVKKVLNSPLLSEIDGNVQHRRDLWQQICSYD</sequence>
<dbReference type="Proteomes" id="UP000094165">
    <property type="component" value="Unassembled WGS sequence"/>
</dbReference>
<name>A0A1E5CZA8_9VIBR</name>
<dbReference type="AlphaFoldDB" id="A0A1E5CZA8"/>
<comment type="caution">
    <text evidence="2">The sequence shown here is derived from an EMBL/GenBank/DDBJ whole genome shotgun (WGS) entry which is preliminary data.</text>
</comment>
<evidence type="ECO:0000256" key="1">
    <source>
        <dbReference type="PIRNR" id="PIRNR029225"/>
    </source>
</evidence>
<comment type="function">
    <text evidence="1">Part of the beta sliding clamp loading complex, which hydrolyzes ATP to load the beta clamp onto primed DNA to form the DNA replication pre-initiation complex. DNA polymerase III is a complex, multichain enzyme responsible for most of the replicative synthesis in bacteria. This DNA polymerase also exhibits 3' to 5' exonuclease activity.</text>
</comment>
<dbReference type="RefSeq" id="WP_050988753.1">
    <property type="nucleotide sequence ID" value="NZ_AJYW02000129.1"/>
</dbReference>
<keyword evidence="1" id="KW-0239">DNA-directed DNA polymerase</keyword>
<gene>
    <name evidence="2" type="ORF">A130_16300</name>
</gene>
<keyword evidence="1" id="KW-0235">DNA replication</keyword>
<dbReference type="Pfam" id="PF03603">
    <property type="entry name" value="DNA_III_psi"/>
    <property type="match status" value="1"/>
</dbReference>